<proteinExistence type="predicted"/>
<dbReference type="InterPro" id="IPR019734">
    <property type="entry name" value="TPR_rpt"/>
</dbReference>
<protein>
    <recommendedName>
        <fullName evidence="3">Tetratricopeptide repeat protein</fullName>
    </recommendedName>
</protein>
<gene>
    <name evidence="1" type="ORF">GR328_10805</name>
</gene>
<organism evidence="1 2">
    <name type="scientific">Microvirga makkahensis</name>
    <dbReference type="NCBI Taxonomy" id="1128670"/>
    <lineage>
        <taxon>Bacteria</taxon>
        <taxon>Pseudomonadati</taxon>
        <taxon>Pseudomonadota</taxon>
        <taxon>Alphaproteobacteria</taxon>
        <taxon>Hyphomicrobiales</taxon>
        <taxon>Methylobacteriaceae</taxon>
        <taxon>Microvirga</taxon>
    </lineage>
</organism>
<sequence>MSSSLPVDPVFHLILEIPDRAPSPALPSCLRRLFEELAEADPERSVEEIEDQIWTLWSSHEDRVAEETLAAAVEAIASGELRKARPLLDHLVVKHPEWPEAWNKRATLAYIEKRDADSLLDIAQTLRLEPRHFGAISGFGNVCLRHGRLNEARAAFQIALAINPHMEELRDILENLSPHNLMLH</sequence>
<dbReference type="OrthoDB" id="9815010at2"/>
<name>A0A7X3SP05_9HYPH</name>
<dbReference type="SUPFAM" id="SSF48452">
    <property type="entry name" value="TPR-like"/>
    <property type="match status" value="1"/>
</dbReference>
<dbReference type="RefSeq" id="WP_160884528.1">
    <property type="nucleotide sequence ID" value="NZ_WURB01000006.1"/>
</dbReference>
<dbReference type="Gene3D" id="1.25.40.10">
    <property type="entry name" value="Tetratricopeptide repeat domain"/>
    <property type="match status" value="1"/>
</dbReference>
<evidence type="ECO:0000313" key="1">
    <source>
        <dbReference type="EMBL" id="MXQ11942.1"/>
    </source>
</evidence>
<dbReference type="Proteomes" id="UP000436483">
    <property type="component" value="Unassembled WGS sequence"/>
</dbReference>
<accession>A0A7X3SP05</accession>
<dbReference type="EMBL" id="WURB01000006">
    <property type="protein sequence ID" value="MXQ11942.1"/>
    <property type="molecule type" value="Genomic_DNA"/>
</dbReference>
<reference evidence="1 2" key="2">
    <citation type="submission" date="2020-01" db="EMBL/GenBank/DDBJ databases">
        <title>Microvirga sp. nov., an arsenate reduction bacterium isolated from Tibet hotspring sediments.</title>
        <authorList>
            <person name="Xian W.-D."/>
            <person name="Li W.-J."/>
        </authorList>
    </citation>
    <scope>NUCLEOTIDE SEQUENCE [LARGE SCALE GENOMIC DNA]</scope>
    <source>
        <strain evidence="1 2">KCTC 23863</strain>
    </source>
</reference>
<comment type="caution">
    <text evidence="1">The sequence shown here is derived from an EMBL/GenBank/DDBJ whole genome shotgun (WGS) entry which is preliminary data.</text>
</comment>
<reference evidence="1 2" key="1">
    <citation type="submission" date="2019-12" db="EMBL/GenBank/DDBJ databases">
        <authorList>
            <person name="Yuan C.-G."/>
        </authorList>
    </citation>
    <scope>NUCLEOTIDE SEQUENCE [LARGE SCALE GENOMIC DNA]</scope>
    <source>
        <strain evidence="1 2">KCTC 23863</strain>
    </source>
</reference>
<dbReference type="AlphaFoldDB" id="A0A7X3SP05"/>
<evidence type="ECO:0008006" key="3">
    <source>
        <dbReference type="Google" id="ProtNLM"/>
    </source>
</evidence>
<keyword evidence="2" id="KW-1185">Reference proteome</keyword>
<evidence type="ECO:0000313" key="2">
    <source>
        <dbReference type="Proteomes" id="UP000436483"/>
    </source>
</evidence>
<dbReference type="InterPro" id="IPR011990">
    <property type="entry name" value="TPR-like_helical_dom_sf"/>
</dbReference>
<dbReference type="SMART" id="SM00028">
    <property type="entry name" value="TPR"/>
    <property type="match status" value="2"/>
</dbReference>